<dbReference type="EMBL" id="QGGB01000005">
    <property type="protein sequence ID" value="PWN07144.1"/>
    <property type="molecule type" value="Genomic_DNA"/>
</dbReference>
<gene>
    <name evidence="2" type="ORF">DDZ15_07730</name>
</gene>
<feature type="domain" description="LTD" evidence="1">
    <location>
        <begin position="226"/>
        <end position="342"/>
    </location>
</feature>
<keyword evidence="3" id="KW-1185">Reference proteome</keyword>
<accession>A0A316TX33</accession>
<dbReference type="Gene3D" id="2.60.40.4070">
    <property type="match status" value="1"/>
</dbReference>
<dbReference type="AlphaFoldDB" id="A0A316TX33"/>
<evidence type="ECO:0000313" key="2">
    <source>
        <dbReference type="EMBL" id="PWN07144.1"/>
    </source>
</evidence>
<dbReference type="PROSITE" id="PS51841">
    <property type="entry name" value="LTD"/>
    <property type="match status" value="1"/>
</dbReference>
<comment type="caution">
    <text evidence="2">The sequence shown here is derived from an EMBL/GenBank/DDBJ whole genome shotgun (WGS) entry which is preliminary data.</text>
</comment>
<dbReference type="InterPro" id="IPR001322">
    <property type="entry name" value="Lamin_tail_dom"/>
</dbReference>
<reference evidence="2 3" key="1">
    <citation type="submission" date="2018-05" db="EMBL/GenBank/DDBJ databases">
        <title>Rhodohalobacter halophilus gen. nov., sp. nov., a moderately halophilic member of the family Balneolaceae.</title>
        <authorList>
            <person name="Liu Z.-W."/>
        </authorList>
    </citation>
    <scope>NUCLEOTIDE SEQUENCE [LARGE SCALE GENOMIC DNA]</scope>
    <source>
        <strain evidence="2 3">8A47</strain>
    </source>
</reference>
<dbReference type="NCBIfam" id="TIGR04183">
    <property type="entry name" value="Por_Secre_tail"/>
    <property type="match status" value="1"/>
</dbReference>
<evidence type="ECO:0000259" key="1">
    <source>
        <dbReference type="PROSITE" id="PS51841"/>
    </source>
</evidence>
<protein>
    <recommendedName>
        <fullName evidence="1">LTD domain-containing protein</fullName>
    </recommendedName>
</protein>
<evidence type="ECO:0000313" key="3">
    <source>
        <dbReference type="Proteomes" id="UP000245533"/>
    </source>
</evidence>
<dbReference type="OrthoDB" id="1522095at2"/>
<dbReference type="Pfam" id="PF00932">
    <property type="entry name" value="LTD"/>
    <property type="match status" value="1"/>
</dbReference>
<proteinExistence type="predicted"/>
<organism evidence="2 3">
    <name type="scientific">Rhodohalobacter mucosus</name>
    <dbReference type="NCBI Taxonomy" id="2079485"/>
    <lineage>
        <taxon>Bacteria</taxon>
        <taxon>Pseudomonadati</taxon>
        <taxon>Balneolota</taxon>
        <taxon>Balneolia</taxon>
        <taxon>Balneolales</taxon>
        <taxon>Balneolaceae</taxon>
        <taxon>Rhodohalobacter</taxon>
    </lineage>
</organism>
<dbReference type="Proteomes" id="UP000245533">
    <property type="component" value="Unassembled WGS sequence"/>
</dbReference>
<name>A0A316TX33_9BACT</name>
<dbReference type="RefSeq" id="WP_109646493.1">
    <property type="nucleotide sequence ID" value="NZ_QGGB01000005.1"/>
</dbReference>
<dbReference type="InterPro" id="IPR026444">
    <property type="entry name" value="Secre_tail"/>
</dbReference>
<sequence>MGVMLPFSFTRIAALTTVLLSIFFSGNLQAQVALTDASLFRVSFTLGETMTDNGRAVLSVDDMAKADASLSYVNVNGPARQAELPPYFYLELANGRVAVSALNPSGTATDNNVYAYLPLINETDYALSGLNAAFDFLYRANDEMRGELTLQVKTGTRPWLDVAGSKTRLSDLSSDGPDEWQSFSIQTTIDNIYTRQGDSIEFRWVLDSAPGTPLPLVIQAIEVRAETTVSEPLEPGSLIITEIFAGPDQNGSEYIELYNPTASSVSLTGLSVRSGDNSFVVQRDEEVKPYSYYVLAESGMEPILESTPRYLYYGRILSSGSGFIELYMGGEEAARAAYDISEPFSSVELGRTISGFDGYSSMQDFNSSMSDLGNGMNGSPGYRGNSVRHFSTMLEAGHPYLASIPGLLPESMNRLLYTEAQILNLDGEAVRPGDMLPGQPYLFRSGQTAQQIRLFAEESAAALYSGGPLKTAEGNSAYSFLTLPPVTGLTLSGLINEFSQPVVPAVQVWDPDKERFDVIYSDDVELNSWNAMIINENVPQPLEARTGTASRAPLERMITFSLYEEDGSSEILRDQSYLTFMPGYWTESGRRYDLPKLLPLSADVQSAGDKEISLFYLRNAESNQQGNSFTHLPFEPSQDYRISADLRSTKRSMQTVLRWSLTDEIPDEWEITLTDRFTGQQIDMRGQSSYRYRHAAGDLIVTDEDAEGSSPVSVLQLPPQSDDRFSILISPYESPLGLQEEAEQPGSVELRQNYPNPFNPATNIVYFIPDNRQIKIGVYNVVGQQVATLVDEVMSAGEHTATWNASDMPSGIYIVQLESGNQVFTRKITLIK</sequence>
<dbReference type="Pfam" id="PF18962">
    <property type="entry name" value="Por_Secre_tail"/>
    <property type="match status" value="1"/>
</dbReference>